<evidence type="ECO:0000313" key="2">
    <source>
        <dbReference type="Proteomes" id="UP000648077"/>
    </source>
</evidence>
<evidence type="ECO:0000313" key="1">
    <source>
        <dbReference type="EMBL" id="MBF2229583.1"/>
    </source>
</evidence>
<organism evidence="1 2">
    <name type="scientific">Staphylococcus epidermidis</name>
    <dbReference type="NCBI Taxonomy" id="1282"/>
    <lineage>
        <taxon>Bacteria</taxon>
        <taxon>Bacillati</taxon>
        <taxon>Bacillota</taxon>
        <taxon>Bacilli</taxon>
        <taxon>Bacillales</taxon>
        <taxon>Staphylococcaceae</taxon>
        <taxon>Staphylococcus</taxon>
    </lineage>
</organism>
<gene>
    <name evidence="1" type="ORF">H3963_03805</name>
</gene>
<name>A0A509LVS6_STAEP</name>
<proteinExistence type="predicted"/>
<dbReference type="EMBL" id="JACGQI010000003">
    <property type="protein sequence ID" value="MBF2229583.1"/>
    <property type="molecule type" value="Genomic_DNA"/>
</dbReference>
<accession>A0A509LVS6</accession>
<reference evidence="1" key="1">
    <citation type="submission" date="2020-08" db="EMBL/GenBank/DDBJ databases">
        <title>Changes in the skin microbiome associated with squamous cell carcinoma in transplant recipients.</title>
        <authorList>
            <person name="Zaugg J."/>
            <person name="Krueger A."/>
            <person name="Lachner N."/>
        </authorList>
    </citation>
    <scope>NUCLEOTIDE SEQUENCE</scope>
    <source>
        <strain evidence="1">R5988</strain>
    </source>
</reference>
<dbReference type="Proteomes" id="UP000648077">
    <property type="component" value="Unassembled WGS sequence"/>
</dbReference>
<protein>
    <submittedName>
        <fullName evidence="1">Uncharacterized protein</fullName>
    </submittedName>
</protein>
<comment type="caution">
    <text evidence="1">The sequence shown here is derived from an EMBL/GenBank/DDBJ whole genome shotgun (WGS) entry which is preliminary data.</text>
</comment>
<dbReference type="RefSeq" id="WP_002457319.1">
    <property type="nucleotide sequence ID" value="NZ_CAJUWP010000002.1"/>
</dbReference>
<sequence length="74" mass="8605">MNKENVIKHLESDYEKNIFSEVITNDHSYLSKGYQIKDEDTIMLLLIDDSEVEVKFKSISIILSSKKHPGYLND</sequence>
<dbReference type="AlphaFoldDB" id="A0A509LVS6"/>